<dbReference type="EMBL" id="MN043729">
    <property type="protein sequence ID" value="QDP42839.1"/>
    <property type="molecule type" value="Genomic_DNA"/>
</dbReference>
<keyword evidence="2" id="KW-1185">Reference proteome</keyword>
<name>A0A516KML3_9CAUD</name>
<proteinExistence type="predicted"/>
<accession>A0A516KML3</accession>
<evidence type="ECO:0000313" key="2">
    <source>
        <dbReference type="Proteomes" id="UP000317800"/>
    </source>
</evidence>
<gene>
    <name evidence="1" type="ORF">Goe8_c00550</name>
</gene>
<sequence>MCEYLDFLERLAHLNWATTQAVLELYGFKVTY</sequence>
<reference evidence="1 2" key="1">
    <citation type="submission" date="2019-06" db="EMBL/GenBank/DDBJ databases">
        <authorList>
            <person name="Hertel R."/>
        </authorList>
    </citation>
    <scope>NUCLEOTIDE SEQUENCE [LARGE SCALE GENOMIC DNA]</scope>
</reference>
<evidence type="ECO:0000313" key="1">
    <source>
        <dbReference type="EMBL" id="QDP42839.1"/>
    </source>
</evidence>
<organism evidence="1 2">
    <name type="scientific">Bacillus phage vB_BmeM-Goe8</name>
    <dbReference type="NCBI Taxonomy" id="2593638"/>
    <lineage>
        <taxon>Viruses</taxon>
        <taxon>Duplodnaviria</taxon>
        <taxon>Heunggongvirae</taxon>
        <taxon>Uroviricota</taxon>
        <taxon>Caudoviricetes</taxon>
        <taxon>Herelleviridae</taxon>
        <taxon>Bastillevirinae</taxon>
        <taxon>Goettingenvirus</taxon>
        <taxon>Goettingenvirus goe8</taxon>
    </lineage>
</organism>
<protein>
    <submittedName>
        <fullName evidence="1">Uncharacterized protein</fullName>
    </submittedName>
</protein>
<dbReference type="Proteomes" id="UP000317800">
    <property type="component" value="Segment"/>
</dbReference>